<gene>
    <name evidence="1" type="ORF">HT134_43950</name>
</gene>
<organism evidence="1 2">
    <name type="scientific">Nonomuraea rhodomycinica</name>
    <dbReference type="NCBI Taxonomy" id="1712872"/>
    <lineage>
        <taxon>Bacteria</taxon>
        <taxon>Bacillati</taxon>
        <taxon>Actinomycetota</taxon>
        <taxon>Actinomycetes</taxon>
        <taxon>Streptosporangiales</taxon>
        <taxon>Streptosporangiaceae</taxon>
        <taxon>Nonomuraea</taxon>
    </lineage>
</organism>
<dbReference type="RefSeq" id="WP_175606449.1">
    <property type="nucleotide sequence ID" value="NZ_JABWGO010000024.1"/>
</dbReference>
<accession>A0A7Y6IYY2</accession>
<sequence length="79" mass="8704">MARAYRARKAARRSMTFLVAHGRALRGTAGPEDLALLAASRRCARCGYFIGGRRRADAVYCSRSCKAKAYRARRAARPG</sequence>
<dbReference type="EMBL" id="JABWGO010000024">
    <property type="protein sequence ID" value="NUW47009.1"/>
    <property type="molecule type" value="Genomic_DNA"/>
</dbReference>
<protein>
    <recommendedName>
        <fullName evidence="3">CGNR zinc finger domain-containing protein</fullName>
    </recommendedName>
</protein>
<evidence type="ECO:0000313" key="1">
    <source>
        <dbReference type="EMBL" id="NUW47009.1"/>
    </source>
</evidence>
<proteinExistence type="predicted"/>
<reference evidence="1 2" key="1">
    <citation type="submission" date="2020-06" db="EMBL/GenBank/DDBJ databases">
        <authorList>
            <person name="Chanama M."/>
        </authorList>
    </citation>
    <scope>NUCLEOTIDE SEQUENCE [LARGE SCALE GENOMIC DNA]</scope>
    <source>
        <strain evidence="1 2">TBRC6557</strain>
    </source>
</reference>
<keyword evidence="2" id="KW-1185">Reference proteome</keyword>
<comment type="caution">
    <text evidence="1">The sequence shown here is derived from an EMBL/GenBank/DDBJ whole genome shotgun (WGS) entry which is preliminary data.</text>
</comment>
<dbReference type="AlphaFoldDB" id="A0A7Y6IYY2"/>
<dbReference type="Proteomes" id="UP000546126">
    <property type="component" value="Unassembled WGS sequence"/>
</dbReference>
<name>A0A7Y6IYY2_9ACTN</name>
<evidence type="ECO:0000313" key="2">
    <source>
        <dbReference type="Proteomes" id="UP000546126"/>
    </source>
</evidence>
<evidence type="ECO:0008006" key="3">
    <source>
        <dbReference type="Google" id="ProtNLM"/>
    </source>
</evidence>